<keyword evidence="3" id="KW-1185">Reference proteome</keyword>
<accession>A0ABP4T8R6</accession>
<dbReference type="EMBL" id="BAAANY010000012">
    <property type="protein sequence ID" value="GAA1684078.1"/>
    <property type="molecule type" value="Genomic_DNA"/>
</dbReference>
<evidence type="ECO:0000256" key="1">
    <source>
        <dbReference type="SAM" id="MobiDB-lite"/>
    </source>
</evidence>
<feature type="region of interest" description="Disordered" evidence="1">
    <location>
        <begin position="1"/>
        <end position="25"/>
    </location>
</feature>
<protein>
    <submittedName>
        <fullName evidence="2">Uncharacterized protein</fullName>
    </submittedName>
</protein>
<proteinExistence type="predicted"/>
<name>A0ABP4T8R6_9ACTN</name>
<evidence type="ECO:0000313" key="3">
    <source>
        <dbReference type="Proteomes" id="UP001500618"/>
    </source>
</evidence>
<comment type="caution">
    <text evidence="2">The sequence shown here is derived from an EMBL/GenBank/DDBJ whole genome shotgun (WGS) entry which is preliminary data.</text>
</comment>
<organism evidence="2 3">
    <name type="scientific">Fodinicola feengrottensis</name>
    <dbReference type="NCBI Taxonomy" id="435914"/>
    <lineage>
        <taxon>Bacteria</taxon>
        <taxon>Bacillati</taxon>
        <taxon>Actinomycetota</taxon>
        <taxon>Actinomycetes</taxon>
        <taxon>Mycobacteriales</taxon>
        <taxon>Fodinicola</taxon>
    </lineage>
</organism>
<sequence length="542" mass="58378">MRTRPTGAEHRLPPGPPTARATSADTRKLAPAAMIALQRAAGNRAVAGAVRQRAVTVQRHNSYEHALMADTPRKDIESVVSGLPGRAHAAEEERLRLQFFATDPAREKPQLQFPDVHWIKLDGSGLWVSAGEITALADILPNPAVIMSSSKKFLAPVLQKLRQDMVDAITGLTYVGDTKVTSFAGAAGLPAYVKVGKKVVDIPDSAAQIATFDEATATLGPDRHRGVLARNACHFAPFSWQRWANYHNEARREATAHHAKTGGKLGAPGKLEHHEQLARVNNYYANHFLQDSFAAGHLINKTLVMQWFLEYASKWAGMPKLNAAKAMTTKAQPGIAGRHLYGGPDTRTSASQDSNSGTIAADPQTTRERTDGGRKLSGSGLNAGAHGRAFAYAQYNAFLNSSYISLAANAAHDHFNDIGLTVVNGRGDRYTIGGDGTLLDLNDAAAMTNVLEANVNADQAIEELLTVGKTSVDLDSIFARFPRAVVVKGVSAPVPLESWNDGVLREICFKTIFPKEMESFLVLRAQFPELVEGTGPVPLSSD</sequence>
<feature type="compositionally biased region" description="Basic and acidic residues" evidence="1">
    <location>
        <begin position="365"/>
        <end position="374"/>
    </location>
</feature>
<feature type="compositionally biased region" description="Polar residues" evidence="1">
    <location>
        <begin position="346"/>
        <end position="358"/>
    </location>
</feature>
<dbReference type="RefSeq" id="WP_344311468.1">
    <property type="nucleotide sequence ID" value="NZ_BAAANY010000012.1"/>
</dbReference>
<reference evidence="3" key="1">
    <citation type="journal article" date="2019" name="Int. J. Syst. Evol. Microbiol.">
        <title>The Global Catalogue of Microorganisms (GCM) 10K type strain sequencing project: providing services to taxonomists for standard genome sequencing and annotation.</title>
        <authorList>
            <consortium name="The Broad Institute Genomics Platform"/>
            <consortium name="The Broad Institute Genome Sequencing Center for Infectious Disease"/>
            <person name="Wu L."/>
            <person name="Ma J."/>
        </authorList>
    </citation>
    <scope>NUCLEOTIDE SEQUENCE [LARGE SCALE GENOMIC DNA]</scope>
    <source>
        <strain evidence="3">JCM 14718</strain>
    </source>
</reference>
<gene>
    <name evidence="2" type="ORF">GCM10009765_36830</name>
</gene>
<dbReference type="Proteomes" id="UP001500618">
    <property type="component" value="Unassembled WGS sequence"/>
</dbReference>
<evidence type="ECO:0000313" key="2">
    <source>
        <dbReference type="EMBL" id="GAA1684078.1"/>
    </source>
</evidence>
<feature type="region of interest" description="Disordered" evidence="1">
    <location>
        <begin position="335"/>
        <end position="378"/>
    </location>
</feature>